<dbReference type="Pfam" id="PF02302">
    <property type="entry name" value="PTS_IIB"/>
    <property type="match status" value="1"/>
</dbReference>
<evidence type="ECO:0000256" key="5">
    <source>
        <dbReference type="ARBA" id="ARBA00022683"/>
    </source>
</evidence>
<accession>A0A3Q9I7B6</accession>
<dbReference type="GO" id="GO:0008982">
    <property type="term" value="F:protein-N(PI)-phosphohistidine-sugar phosphotransferase activity"/>
    <property type="evidence" value="ECO:0007669"/>
    <property type="project" value="InterPro"/>
</dbReference>
<evidence type="ECO:0000313" key="9">
    <source>
        <dbReference type="EMBL" id="AZS14306.1"/>
    </source>
</evidence>
<evidence type="ECO:0000256" key="1">
    <source>
        <dbReference type="ARBA" id="ARBA00022448"/>
    </source>
</evidence>
<evidence type="ECO:0000259" key="8">
    <source>
        <dbReference type="PROSITE" id="PS51100"/>
    </source>
</evidence>
<dbReference type="AlphaFoldDB" id="A0A3Q9I7B6"/>
<keyword evidence="2" id="KW-0597">Phosphoprotein</keyword>
<dbReference type="PROSITE" id="PS51100">
    <property type="entry name" value="PTS_EIIB_TYPE_3"/>
    <property type="match status" value="1"/>
</dbReference>
<keyword evidence="3 9" id="KW-0762">Sugar transport</keyword>
<dbReference type="Gene3D" id="3.40.50.2300">
    <property type="match status" value="1"/>
</dbReference>
<keyword evidence="5" id="KW-0598">Phosphotransferase system</keyword>
<dbReference type="InterPro" id="IPR013012">
    <property type="entry name" value="PTS_EIIB_3"/>
</dbReference>
<dbReference type="KEGG" id="plut:EI981_07420"/>
<evidence type="ECO:0000256" key="3">
    <source>
        <dbReference type="ARBA" id="ARBA00022597"/>
    </source>
</evidence>
<proteinExistence type="predicted"/>
<organism evidence="9 10">
    <name type="scientific">Paenibacillus lutimineralis</name>
    <dbReference type="NCBI Taxonomy" id="2707005"/>
    <lineage>
        <taxon>Bacteria</taxon>
        <taxon>Bacillati</taxon>
        <taxon>Bacillota</taxon>
        <taxon>Bacilli</taxon>
        <taxon>Bacillales</taxon>
        <taxon>Paenibacillaceae</taxon>
        <taxon>Paenibacillus</taxon>
    </lineage>
</organism>
<gene>
    <name evidence="9" type="ORF">EI981_07420</name>
</gene>
<dbReference type="PANTHER" id="PTHR34581:SF2">
    <property type="entry name" value="PTS SYSTEM N,N'-DIACETYLCHITOBIOSE-SPECIFIC EIIB COMPONENT"/>
    <property type="match status" value="1"/>
</dbReference>
<sequence>MKRITLVCAAGMSTNLLVTKMNIASVKEKVAVKIQAVPESEFEKYSKETDILLLGPQVRFMLPEFKAKYEPAGIKVAVINSADYGMMNGEKVLKEALAL</sequence>
<keyword evidence="6" id="KW-0418">Kinase</keyword>
<feature type="modified residue" description="Phosphocysteine; by EIIA" evidence="7">
    <location>
        <position position="8"/>
    </location>
</feature>
<dbReference type="RefSeq" id="WP_126996847.1">
    <property type="nucleotide sequence ID" value="NZ_CP034346.1"/>
</dbReference>
<evidence type="ECO:0000256" key="7">
    <source>
        <dbReference type="PROSITE-ProRule" id="PRU00423"/>
    </source>
</evidence>
<dbReference type="Proteomes" id="UP000270678">
    <property type="component" value="Chromosome"/>
</dbReference>
<dbReference type="OrthoDB" id="9808134at2"/>
<dbReference type="EMBL" id="CP034346">
    <property type="protein sequence ID" value="AZS14306.1"/>
    <property type="molecule type" value="Genomic_DNA"/>
</dbReference>
<dbReference type="PANTHER" id="PTHR34581">
    <property type="entry name" value="PTS SYSTEM N,N'-DIACETYLCHITOBIOSE-SPECIFIC EIIB COMPONENT"/>
    <property type="match status" value="1"/>
</dbReference>
<keyword evidence="4" id="KW-0808">Transferase</keyword>
<name>A0A3Q9I7B6_9BACL</name>
<dbReference type="InterPro" id="IPR036095">
    <property type="entry name" value="PTS_EIIB-like_sf"/>
</dbReference>
<feature type="domain" description="PTS EIIB type-3" evidence="8">
    <location>
        <begin position="1"/>
        <end position="99"/>
    </location>
</feature>
<protein>
    <submittedName>
        <fullName evidence="9">PTS sugar transporter subunit IIB</fullName>
    </submittedName>
</protein>
<evidence type="ECO:0000313" key="10">
    <source>
        <dbReference type="Proteomes" id="UP000270678"/>
    </source>
</evidence>
<keyword evidence="1" id="KW-0813">Transport</keyword>
<dbReference type="GO" id="GO:0016301">
    <property type="term" value="F:kinase activity"/>
    <property type="evidence" value="ECO:0007669"/>
    <property type="project" value="UniProtKB-KW"/>
</dbReference>
<evidence type="ECO:0000256" key="6">
    <source>
        <dbReference type="ARBA" id="ARBA00022777"/>
    </source>
</evidence>
<evidence type="ECO:0000256" key="4">
    <source>
        <dbReference type="ARBA" id="ARBA00022679"/>
    </source>
</evidence>
<dbReference type="InterPro" id="IPR051819">
    <property type="entry name" value="PTS_sugar-specific_EIIB"/>
</dbReference>
<dbReference type="InterPro" id="IPR003501">
    <property type="entry name" value="PTS_EIIB_2/3"/>
</dbReference>
<dbReference type="GO" id="GO:0009401">
    <property type="term" value="P:phosphoenolpyruvate-dependent sugar phosphotransferase system"/>
    <property type="evidence" value="ECO:0007669"/>
    <property type="project" value="UniProtKB-KW"/>
</dbReference>
<evidence type="ECO:0000256" key="2">
    <source>
        <dbReference type="ARBA" id="ARBA00022553"/>
    </source>
</evidence>
<keyword evidence="10" id="KW-1185">Reference proteome</keyword>
<dbReference type="CDD" id="cd05564">
    <property type="entry name" value="PTS_IIB_chitobiose_lichenan"/>
    <property type="match status" value="1"/>
</dbReference>
<dbReference type="SUPFAM" id="SSF52794">
    <property type="entry name" value="PTS system IIB component-like"/>
    <property type="match status" value="1"/>
</dbReference>
<reference evidence="10" key="1">
    <citation type="submission" date="2018-12" db="EMBL/GenBank/DDBJ databases">
        <title>Complete genome sequence of Paenibacillus sp. MBLB1234.</title>
        <authorList>
            <person name="Nam Y.-D."/>
            <person name="Kang J."/>
            <person name="Chung W.-H."/>
            <person name="Park Y.S."/>
        </authorList>
    </citation>
    <scope>NUCLEOTIDE SEQUENCE [LARGE SCALE GENOMIC DNA]</scope>
    <source>
        <strain evidence="10">MBLB1234</strain>
    </source>
</reference>